<evidence type="ECO:0000256" key="17">
    <source>
        <dbReference type="SAM" id="Phobius"/>
    </source>
</evidence>
<dbReference type="GO" id="GO:0051537">
    <property type="term" value="F:2 iron, 2 sulfur cluster binding"/>
    <property type="evidence" value="ECO:0007669"/>
    <property type="project" value="UniProtKB-KW"/>
</dbReference>
<feature type="transmembrane region" description="Helical" evidence="17">
    <location>
        <begin position="17"/>
        <end position="35"/>
    </location>
</feature>
<evidence type="ECO:0000256" key="14">
    <source>
        <dbReference type="ARBA" id="ARBA00026095"/>
    </source>
</evidence>
<dbReference type="SUPFAM" id="SSF50022">
    <property type="entry name" value="ISP domain"/>
    <property type="match status" value="1"/>
</dbReference>
<dbReference type="GO" id="GO:0170056">
    <property type="term" value="F:cholesterol 7-desaturase [NAD(P)H] activity"/>
    <property type="evidence" value="ECO:0007669"/>
    <property type="project" value="UniProtKB-EC"/>
</dbReference>
<evidence type="ECO:0000256" key="10">
    <source>
        <dbReference type="ARBA" id="ARBA00023014"/>
    </source>
</evidence>
<comment type="similarity">
    <text evidence="13">Belongs to the cholesterol 7-desaturase family.</text>
</comment>
<dbReference type="GO" id="GO:0016020">
    <property type="term" value="C:membrane"/>
    <property type="evidence" value="ECO:0007669"/>
    <property type="project" value="UniProtKB-SubCell"/>
</dbReference>
<dbReference type="GO" id="GO:0005737">
    <property type="term" value="C:cytoplasm"/>
    <property type="evidence" value="ECO:0007669"/>
    <property type="project" value="TreeGrafter"/>
</dbReference>
<keyword evidence="4 17" id="KW-0812">Transmembrane</keyword>
<keyword evidence="6" id="KW-0479">Metal-binding</keyword>
<dbReference type="Ensembl" id="ENSCJPT00005027078.1">
    <property type="protein sequence ID" value="ENSCJPP00005019568.1"/>
    <property type="gene ID" value="ENSCJPG00005015850.1"/>
</dbReference>
<evidence type="ECO:0000256" key="8">
    <source>
        <dbReference type="ARBA" id="ARBA00023002"/>
    </source>
</evidence>
<evidence type="ECO:0000256" key="3">
    <source>
        <dbReference type="ARBA" id="ARBA00004972"/>
    </source>
</evidence>
<evidence type="ECO:0000259" key="18">
    <source>
        <dbReference type="PROSITE" id="PS51296"/>
    </source>
</evidence>
<keyword evidence="9" id="KW-0408">Iron</keyword>
<comment type="cofactor">
    <cofactor evidence="1">
        <name>Fe cation</name>
        <dbReference type="ChEBI" id="CHEBI:24875"/>
    </cofactor>
</comment>
<evidence type="ECO:0000256" key="9">
    <source>
        <dbReference type="ARBA" id="ARBA00023004"/>
    </source>
</evidence>
<evidence type="ECO:0000256" key="15">
    <source>
        <dbReference type="ARBA" id="ARBA00047853"/>
    </source>
</evidence>
<keyword evidence="20" id="KW-1185">Reference proteome</keyword>
<dbReference type="PANTHER" id="PTHR21266">
    <property type="entry name" value="IRON-SULFUR DOMAIN CONTAINING PROTEIN"/>
    <property type="match status" value="1"/>
</dbReference>
<gene>
    <name evidence="19" type="primary">LOC107321655</name>
</gene>
<dbReference type="GO" id="GO:0046872">
    <property type="term" value="F:metal ion binding"/>
    <property type="evidence" value="ECO:0007669"/>
    <property type="project" value="UniProtKB-KW"/>
</dbReference>
<reference evidence="19" key="3">
    <citation type="submission" date="2025-09" db="UniProtKB">
        <authorList>
            <consortium name="Ensembl"/>
        </authorList>
    </citation>
    <scope>IDENTIFICATION</scope>
</reference>
<dbReference type="Pfam" id="PF19298">
    <property type="entry name" value="KshA_C"/>
    <property type="match status" value="1"/>
</dbReference>
<sequence length="431" mass="47175">MGWCGAELLLAGLGDGAPLFLLLLFLLLVLLPGCWRPLELRRGPGQVGYLPGVGPNRRLSARRSRRPGALPPPFPNGWYRVLDSAQLPRGAVRSLALLGERLAAFRTQDGQAHVVDAYCPHLGADLAAGGRVVGSCIECPFHGWRFRGEDGKCAHIPYAGKVPDFAKVRSWPCCEVNGMLLLWYHCDGTGPAWAVPEQPEIITGDWVFRGQTEHFVDAHIQEIPENAADTAHLAFLHGPAILSGSDLRYTKSRLWDFMKHIWKVAPWLPSWPHIVQSPPHQVPFLPLFLIPAMSPLFCSGLFCISEPSSHIPPPALPFSAPSVTISLLPLLQAEWQPEPEPHGHCSRMQLQHTATIFGKHFPLLDLSVSARQVQPSPPEPMYGFVGPEDGIPDGTTGPHPSGCSDLCRWGQGWSSSSSNTSSWAMGLSCRR</sequence>
<comment type="catalytic activity">
    <reaction evidence="15">
        <text>cholesterol + NADH + O2 + H(+) = 7-dehydrocholesterol + NAD(+) + 2 H2O</text>
        <dbReference type="Rhea" id="RHEA:51644"/>
        <dbReference type="ChEBI" id="CHEBI:15377"/>
        <dbReference type="ChEBI" id="CHEBI:15378"/>
        <dbReference type="ChEBI" id="CHEBI:15379"/>
        <dbReference type="ChEBI" id="CHEBI:16113"/>
        <dbReference type="ChEBI" id="CHEBI:17759"/>
        <dbReference type="ChEBI" id="CHEBI:57540"/>
        <dbReference type="ChEBI" id="CHEBI:57945"/>
        <dbReference type="EC" id="1.14.19.21"/>
    </reaction>
    <physiologicalReaction direction="left-to-right" evidence="15">
        <dbReference type="Rhea" id="RHEA:51645"/>
    </physiologicalReaction>
</comment>
<feature type="domain" description="Rieske" evidence="18">
    <location>
        <begin position="79"/>
        <end position="182"/>
    </location>
</feature>
<keyword evidence="5" id="KW-0001">2Fe-2S</keyword>
<accession>A0A8C2TW42</accession>
<dbReference type="GO" id="GO:0008203">
    <property type="term" value="P:cholesterol metabolic process"/>
    <property type="evidence" value="ECO:0007669"/>
    <property type="project" value="InterPro"/>
</dbReference>
<dbReference type="InterPro" id="IPR050584">
    <property type="entry name" value="Cholesterol_7-desaturase"/>
</dbReference>
<keyword evidence="10" id="KW-0411">Iron-sulfur</keyword>
<organism evidence="19 20">
    <name type="scientific">Coturnix japonica</name>
    <name type="common">Japanese quail</name>
    <name type="synonym">Coturnix coturnix japonica</name>
    <dbReference type="NCBI Taxonomy" id="93934"/>
    <lineage>
        <taxon>Eukaryota</taxon>
        <taxon>Metazoa</taxon>
        <taxon>Chordata</taxon>
        <taxon>Craniata</taxon>
        <taxon>Vertebrata</taxon>
        <taxon>Euteleostomi</taxon>
        <taxon>Archelosauria</taxon>
        <taxon>Archosauria</taxon>
        <taxon>Dinosauria</taxon>
        <taxon>Saurischia</taxon>
        <taxon>Theropoda</taxon>
        <taxon>Coelurosauria</taxon>
        <taxon>Aves</taxon>
        <taxon>Neognathae</taxon>
        <taxon>Galloanserae</taxon>
        <taxon>Galliformes</taxon>
        <taxon>Phasianidae</taxon>
        <taxon>Perdicinae</taxon>
        <taxon>Coturnix</taxon>
    </lineage>
</organism>
<dbReference type="InterPro" id="IPR036922">
    <property type="entry name" value="Rieske_2Fe-2S_sf"/>
</dbReference>
<evidence type="ECO:0000256" key="12">
    <source>
        <dbReference type="ARBA" id="ARBA00025712"/>
    </source>
</evidence>
<comment type="pathway">
    <text evidence="3">Hormone biosynthesis.</text>
</comment>
<proteinExistence type="inferred from homology"/>
<dbReference type="PANTHER" id="PTHR21266:SF32">
    <property type="entry name" value="CHOLESTEROL 7-DESATURASE NVD"/>
    <property type="match status" value="1"/>
</dbReference>
<keyword evidence="8" id="KW-0560">Oxidoreductase</keyword>
<comment type="subcellular location">
    <subcellularLocation>
        <location evidence="2">Membrane</location>
    </subcellularLocation>
</comment>
<dbReference type="PROSITE" id="PS51296">
    <property type="entry name" value="RIESKE"/>
    <property type="match status" value="1"/>
</dbReference>
<reference evidence="19" key="2">
    <citation type="submission" date="2025-08" db="UniProtKB">
        <authorList>
            <consortium name="Ensembl"/>
        </authorList>
    </citation>
    <scope>IDENTIFICATION</scope>
</reference>
<dbReference type="Gene3D" id="2.102.10.10">
    <property type="entry name" value="Rieske [2Fe-2S] iron-sulphur domain"/>
    <property type="match status" value="1"/>
</dbReference>
<reference evidence="19" key="1">
    <citation type="submission" date="2015-11" db="EMBL/GenBank/DDBJ databases">
        <authorList>
            <consortium name="International Coturnix japonica Genome Analysis Consortium"/>
            <person name="Warren W."/>
            <person name="Burt D.W."/>
            <person name="Antin P.B."/>
            <person name="Lanford R."/>
            <person name="Gros J."/>
            <person name="Wilson R.K."/>
        </authorList>
    </citation>
    <scope>NUCLEOTIDE SEQUENCE [LARGE SCALE GENOMIC DNA]</scope>
</reference>
<evidence type="ECO:0000256" key="7">
    <source>
        <dbReference type="ARBA" id="ARBA00022989"/>
    </source>
</evidence>
<evidence type="ECO:0000256" key="2">
    <source>
        <dbReference type="ARBA" id="ARBA00004370"/>
    </source>
</evidence>
<comment type="catalytic activity">
    <reaction evidence="16">
        <text>cholesterol + NADPH + O2 + H(+) = 7-dehydrocholesterol + NADP(+) + 2 H2O</text>
        <dbReference type="Rhea" id="RHEA:45024"/>
        <dbReference type="ChEBI" id="CHEBI:15377"/>
        <dbReference type="ChEBI" id="CHEBI:15378"/>
        <dbReference type="ChEBI" id="CHEBI:15379"/>
        <dbReference type="ChEBI" id="CHEBI:16113"/>
        <dbReference type="ChEBI" id="CHEBI:17759"/>
        <dbReference type="ChEBI" id="CHEBI:57783"/>
        <dbReference type="ChEBI" id="CHEBI:58349"/>
        <dbReference type="EC" id="1.14.19.21"/>
    </reaction>
    <physiologicalReaction direction="left-to-right" evidence="16">
        <dbReference type="Rhea" id="RHEA:45025"/>
    </physiologicalReaction>
</comment>
<evidence type="ECO:0000256" key="13">
    <source>
        <dbReference type="ARBA" id="ARBA00025729"/>
    </source>
</evidence>
<evidence type="ECO:0000256" key="1">
    <source>
        <dbReference type="ARBA" id="ARBA00001962"/>
    </source>
</evidence>
<dbReference type="Pfam" id="PF00355">
    <property type="entry name" value="Rieske"/>
    <property type="match status" value="1"/>
</dbReference>
<keyword evidence="7 17" id="KW-1133">Transmembrane helix</keyword>
<evidence type="ECO:0000313" key="19">
    <source>
        <dbReference type="Ensembl" id="ENSCJPP00005019568.1"/>
    </source>
</evidence>
<dbReference type="UniPathway" id="UPA01020"/>
<dbReference type="EC" id="1.14.19.21" evidence="14"/>
<name>A0A8C2TW42_COTJA</name>
<evidence type="ECO:0000313" key="20">
    <source>
        <dbReference type="Proteomes" id="UP000694412"/>
    </source>
</evidence>
<evidence type="ECO:0000256" key="11">
    <source>
        <dbReference type="ARBA" id="ARBA00023136"/>
    </source>
</evidence>
<evidence type="ECO:0000256" key="6">
    <source>
        <dbReference type="ARBA" id="ARBA00022723"/>
    </source>
</evidence>
<dbReference type="GeneTree" id="ENSGT00390000016856"/>
<dbReference type="Gene3D" id="3.90.380.10">
    <property type="entry name" value="Naphthalene 1,2-dioxygenase Alpha Subunit, Chain A, domain 1"/>
    <property type="match status" value="1"/>
</dbReference>
<dbReference type="InterPro" id="IPR045605">
    <property type="entry name" value="KshA-like_C"/>
</dbReference>
<keyword evidence="11 17" id="KW-0472">Membrane</keyword>
<dbReference type="Proteomes" id="UP000694412">
    <property type="component" value="Chromosome 17"/>
</dbReference>
<protein>
    <recommendedName>
        <fullName evidence="14">cholesterol 7-desaturase</fullName>
        <ecNumber evidence="14">1.14.19.21</ecNumber>
    </recommendedName>
</protein>
<comment type="pathway">
    <text evidence="12">Steroid hormone biosynthesis; dafachronic acid biosynthesis.</text>
</comment>
<dbReference type="AlphaFoldDB" id="A0A8C2TW42"/>
<dbReference type="CDD" id="cd03469">
    <property type="entry name" value="Rieske_RO_Alpha_N"/>
    <property type="match status" value="1"/>
</dbReference>
<evidence type="ECO:0000256" key="16">
    <source>
        <dbReference type="ARBA" id="ARBA00049548"/>
    </source>
</evidence>
<evidence type="ECO:0000256" key="5">
    <source>
        <dbReference type="ARBA" id="ARBA00022714"/>
    </source>
</evidence>
<dbReference type="InterPro" id="IPR017941">
    <property type="entry name" value="Rieske_2Fe-2S"/>
</dbReference>
<evidence type="ECO:0000256" key="4">
    <source>
        <dbReference type="ARBA" id="ARBA00022692"/>
    </source>
</evidence>